<name>D7KUA2_ARALL</name>
<evidence type="ECO:0000313" key="1">
    <source>
        <dbReference type="EMBL" id="EFH63318.1"/>
    </source>
</evidence>
<reference evidence="2" key="1">
    <citation type="journal article" date="2011" name="Nat. Genet.">
        <title>The Arabidopsis lyrata genome sequence and the basis of rapid genome size change.</title>
        <authorList>
            <person name="Hu T.T."/>
            <person name="Pattyn P."/>
            <person name="Bakker E.G."/>
            <person name="Cao J."/>
            <person name="Cheng J.-F."/>
            <person name="Clark R.M."/>
            <person name="Fahlgren N."/>
            <person name="Fawcett J.A."/>
            <person name="Grimwood J."/>
            <person name="Gundlach H."/>
            <person name="Haberer G."/>
            <person name="Hollister J.D."/>
            <person name="Ossowski S."/>
            <person name="Ottilar R.P."/>
            <person name="Salamov A.A."/>
            <person name="Schneeberger K."/>
            <person name="Spannagl M."/>
            <person name="Wang X."/>
            <person name="Yang L."/>
            <person name="Nasrallah M.E."/>
            <person name="Bergelson J."/>
            <person name="Carrington J.C."/>
            <person name="Gaut B.S."/>
            <person name="Schmutz J."/>
            <person name="Mayer K.F.X."/>
            <person name="Van de Peer Y."/>
            <person name="Grigoriev I.V."/>
            <person name="Nordborg M."/>
            <person name="Weigel D."/>
            <person name="Guo Y.-L."/>
        </authorList>
    </citation>
    <scope>NUCLEOTIDE SEQUENCE [LARGE SCALE GENOMIC DNA]</scope>
    <source>
        <strain evidence="2">cv. MN47</strain>
    </source>
</reference>
<organism evidence="2">
    <name type="scientific">Arabidopsis lyrata subsp. lyrata</name>
    <name type="common">Lyre-leaved rock-cress</name>
    <dbReference type="NCBI Taxonomy" id="81972"/>
    <lineage>
        <taxon>Eukaryota</taxon>
        <taxon>Viridiplantae</taxon>
        <taxon>Streptophyta</taxon>
        <taxon>Embryophyta</taxon>
        <taxon>Tracheophyta</taxon>
        <taxon>Spermatophyta</taxon>
        <taxon>Magnoliopsida</taxon>
        <taxon>eudicotyledons</taxon>
        <taxon>Gunneridae</taxon>
        <taxon>Pentapetalae</taxon>
        <taxon>rosids</taxon>
        <taxon>malvids</taxon>
        <taxon>Brassicales</taxon>
        <taxon>Brassicaceae</taxon>
        <taxon>Camelineae</taxon>
        <taxon>Arabidopsis</taxon>
    </lineage>
</organism>
<dbReference type="EMBL" id="GL348714">
    <property type="protein sequence ID" value="EFH63318.1"/>
    <property type="molecule type" value="Genomic_DNA"/>
</dbReference>
<dbReference type="HOGENOM" id="CLU_2779282_0_0_1"/>
<keyword evidence="2" id="KW-1185">Reference proteome</keyword>
<gene>
    <name evidence="1" type="ORF">ARALYDRAFT_894341</name>
</gene>
<dbReference type="AlphaFoldDB" id="D7KUA2"/>
<accession>D7KUA2</accession>
<dbReference type="Proteomes" id="UP000008694">
    <property type="component" value="Unassembled WGS sequence"/>
</dbReference>
<proteinExistence type="predicted"/>
<evidence type="ECO:0000313" key="2">
    <source>
        <dbReference type="Proteomes" id="UP000008694"/>
    </source>
</evidence>
<protein>
    <submittedName>
        <fullName evidence="1">Uncharacterized protein</fullName>
    </submittedName>
</protein>
<dbReference type="Gramene" id="scaffold_201415.1">
    <property type="protein sequence ID" value="scaffold_201415.1"/>
    <property type="gene ID" value="scaffold_201415.1"/>
</dbReference>
<sequence>MVSLFEGEKPAKIRNSTWFVPATIEAKDLFSMSQVLLKVTICNLPESFEEVSLTHHELACRMLLCSLCF</sequence>